<dbReference type="SUPFAM" id="SSF52540">
    <property type="entry name" value="P-loop containing nucleoside triphosphate hydrolases"/>
    <property type="match status" value="1"/>
</dbReference>
<dbReference type="PANTHER" id="PTHR10605:SF56">
    <property type="entry name" value="BIFUNCTIONAL HEPARAN SULFATE N-DEACETYLASE_N-SULFOTRANSFERASE"/>
    <property type="match status" value="1"/>
</dbReference>
<evidence type="ECO:0000256" key="2">
    <source>
        <dbReference type="ARBA" id="ARBA00023180"/>
    </source>
</evidence>
<evidence type="ECO:0000256" key="1">
    <source>
        <dbReference type="ARBA" id="ARBA00022679"/>
    </source>
</evidence>
<dbReference type="OrthoDB" id="9797480at2"/>
<evidence type="ECO:0000259" key="3">
    <source>
        <dbReference type="Pfam" id="PF00685"/>
    </source>
</evidence>
<dbReference type="Gene3D" id="3.40.50.300">
    <property type="entry name" value="P-loop containing nucleotide triphosphate hydrolases"/>
    <property type="match status" value="1"/>
</dbReference>
<organism evidence="4 5">
    <name type="scientific">Lyngbya aestuarii BL J</name>
    <dbReference type="NCBI Taxonomy" id="1348334"/>
    <lineage>
        <taxon>Bacteria</taxon>
        <taxon>Bacillati</taxon>
        <taxon>Cyanobacteriota</taxon>
        <taxon>Cyanophyceae</taxon>
        <taxon>Oscillatoriophycideae</taxon>
        <taxon>Oscillatoriales</taxon>
        <taxon>Microcoleaceae</taxon>
        <taxon>Lyngbya</taxon>
    </lineage>
</organism>
<protein>
    <submittedName>
        <fullName evidence="4">Sulfotransferase domain protein</fullName>
    </submittedName>
</protein>
<dbReference type="PANTHER" id="PTHR10605">
    <property type="entry name" value="HEPARAN SULFATE SULFOTRANSFERASE"/>
    <property type="match status" value="1"/>
</dbReference>
<keyword evidence="1 4" id="KW-0808">Transferase</keyword>
<dbReference type="EMBL" id="AUZM01000051">
    <property type="protein sequence ID" value="ERT05696.1"/>
    <property type="molecule type" value="Genomic_DNA"/>
</dbReference>
<dbReference type="AlphaFoldDB" id="U7QGY4"/>
<dbReference type="InterPro" id="IPR027417">
    <property type="entry name" value="P-loop_NTPase"/>
</dbReference>
<accession>U7QGY4</accession>
<dbReference type="Proteomes" id="UP000017127">
    <property type="component" value="Unassembled WGS sequence"/>
</dbReference>
<reference evidence="4 5" key="1">
    <citation type="journal article" date="2013" name="Front. Microbiol.">
        <title>Comparative genomic analyses of the cyanobacterium, Lyngbya aestuarii BL J, a powerful hydrogen producer.</title>
        <authorList>
            <person name="Kothari A."/>
            <person name="Vaughn M."/>
            <person name="Garcia-Pichel F."/>
        </authorList>
    </citation>
    <scope>NUCLEOTIDE SEQUENCE [LARGE SCALE GENOMIC DNA]</scope>
    <source>
        <strain evidence="4 5">BL J</strain>
    </source>
</reference>
<keyword evidence="5" id="KW-1185">Reference proteome</keyword>
<feature type="domain" description="Sulfotransferase" evidence="3">
    <location>
        <begin position="7"/>
        <end position="220"/>
    </location>
</feature>
<sequence length="299" mass="34629">MNALTKPQLYLVGAPKAGTSALADFLDQHPQISMYKLKESNFHCHDLDISNKPKTEQQYLSMFSVTPETKLLADGSILSLYSRKAAASIADYVSKPLILIILRNPVDAMYAWYSQMVFVGNEPLRTFQEAINAESERKQGRLIPTYGTVKSCPQLLFYRDIMRYAEQIERYLSIFARDQILIFTFDELKADSMSVYSKILNFLELDPFIPKIQKVNVNKIRRMPWLHHFIKKTFAKPANTILPPKLRSDLIELIDTINSRETNRSELNQELREVLKSECITDIIKLEKIIDKDLSHWYC</sequence>
<dbReference type="InterPro" id="IPR000863">
    <property type="entry name" value="Sulfotransferase_dom"/>
</dbReference>
<keyword evidence="2" id="KW-0325">Glycoprotein</keyword>
<dbReference type="InterPro" id="IPR037359">
    <property type="entry name" value="NST/OST"/>
</dbReference>
<evidence type="ECO:0000313" key="4">
    <source>
        <dbReference type="EMBL" id="ERT05696.1"/>
    </source>
</evidence>
<dbReference type="Pfam" id="PF00685">
    <property type="entry name" value="Sulfotransfer_1"/>
    <property type="match status" value="1"/>
</dbReference>
<dbReference type="GO" id="GO:0008146">
    <property type="term" value="F:sulfotransferase activity"/>
    <property type="evidence" value="ECO:0007669"/>
    <property type="project" value="InterPro"/>
</dbReference>
<proteinExistence type="predicted"/>
<name>U7QGY4_9CYAN</name>
<gene>
    <name evidence="4" type="ORF">M595_4363</name>
</gene>
<comment type="caution">
    <text evidence="4">The sequence shown here is derived from an EMBL/GenBank/DDBJ whole genome shotgun (WGS) entry which is preliminary data.</text>
</comment>
<evidence type="ECO:0000313" key="5">
    <source>
        <dbReference type="Proteomes" id="UP000017127"/>
    </source>
</evidence>
<dbReference type="RefSeq" id="WP_023068091.1">
    <property type="nucleotide sequence ID" value="NZ_AUZM01000051.1"/>
</dbReference>